<keyword evidence="3" id="KW-0479">Metal-binding</keyword>
<reference evidence="6 7" key="1">
    <citation type="submission" date="2018-01" db="EMBL/GenBank/DDBJ databases">
        <title>Comparison of the Chinese Bamboo Partridge and Red Junglefowl genome sequences highlights the importance of demography in genome evolution.</title>
        <authorList>
            <person name="Tiley G.P."/>
            <person name="Kimball R.T."/>
            <person name="Braun E.L."/>
            <person name="Burleigh J.G."/>
        </authorList>
    </citation>
    <scope>NUCLEOTIDE SEQUENCE [LARGE SCALE GENOMIC DNA]</scope>
    <source>
        <strain evidence="6">RTK389</strain>
        <tissue evidence="6">Blood</tissue>
    </source>
</reference>
<dbReference type="Proteomes" id="UP000237246">
    <property type="component" value="Unassembled WGS sequence"/>
</dbReference>
<evidence type="ECO:0000313" key="7">
    <source>
        <dbReference type="Proteomes" id="UP000237246"/>
    </source>
</evidence>
<dbReference type="CDD" id="cd22307">
    <property type="entry name" value="Adgb_C_mid-like"/>
    <property type="match status" value="1"/>
</dbReference>
<sequence length="460" mass="53077">MQDLESERISIWERISFFNKCWRHVLLFTISYSVGHHIHLCSMVPCVFGEEDAVMRNLEKESYRFIEQATAILKAIGNVINNFSSKPELSEALKDLELTHCPPGICGTEMAEEHFKVFNSALWSLIKYVLDKKMPHKYKFAFRSFTLDFKYTDVFEDDSVSSESCEVNSLSNWQKRIPTSEEEAAALKLQAVWRGTSVRKLLNSRKPGCTKENTAVKEILQTLWTSIELNFERCAVVLLREMFKKNCNSIKKFPCYEDERCKISFTDYAVTYSDQPPSTWFVVFREIFFVPEDMLIVPKMYTTIPSCRLHVIDNDTLEEIPQVFLKVAPHIYPKNKKGYTFMAEARTGDQSLAAGRWRLRLISSHSPLPFLSREAVNNIYSTKEIKEYYVPNDKCVMFRYSVKVTASHIATVQVQTSKSDVFIKLQVLDNEEEIVNVTGKGHAVIPAFNFLSNETLLSSR</sequence>
<dbReference type="Pfam" id="PF00042">
    <property type="entry name" value="Globin"/>
    <property type="match status" value="1"/>
</dbReference>
<keyword evidence="7" id="KW-1185">Reference proteome</keyword>
<dbReference type="InterPro" id="IPR053033">
    <property type="entry name" value="Androglobin-like"/>
</dbReference>
<evidence type="ECO:0000256" key="2">
    <source>
        <dbReference type="ARBA" id="ARBA00022617"/>
    </source>
</evidence>
<dbReference type="EMBL" id="PPHD01014406">
    <property type="protein sequence ID" value="POI29677.1"/>
    <property type="molecule type" value="Genomic_DNA"/>
</dbReference>
<evidence type="ECO:0000313" key="6">
    <source>
        <dbReference type="EMBL" id="POI29677.1"/>
    </source>
</evidence>
<accession>A0A2P4SZZ0</accession>
<dbReference type="InterPro" id="IPR000971">
    <property type="entry name" value="Globin"/>
</dbReference>
<keyword evidence="2" id="KW-0349">Heme</keyword>
<dbReference type="InterPro" id="IPR012292">
    <property type="entry name" value="Globin/Proto"/>
</dbReference>
<dbReference type="InterPro" id="IPR054095">
    <property type="entry name" value="Androglobin_V"/>
</dbReference>
<dbReference type="GO" id="GO:0046872">
    <property type="term" value="F:metal ion binding"/>
    <property type="evidence" value="ECO:0007669"/>
    <property type="project" value="UniProtKB-KW"/>
</dbReference>
<organism evidence="6 7">
    <name type="scientific">Bambusicola thoracicus</name>
    <name type="common">Chinese bamboo-partridge</name>
    <name type="synonym">Perdix thoracica</name>
    <dbReference type="NCBI Taxonomy" id="9083"/>
    <lineage>
        <taxon>Eukaryota</taxon>
        <taxon>Metazoa</taxon>
        <taxon>Chordata</taxon>
        <taxon>Craniata</taxon>
        <taxon>Vertebrata</taxon>
        <taxon>Euteleostomi</taxon>
        <taxon>Archelosauria</taxon>
        <taxon>Archosauria</taxon>
        <taxon>Dinosauria</taxon>
        <taxon>Saurischia</taxon>
        <taxon>Theropoda</taxon>
        <taxon>Coelurosauria</taxon>
        <taxon>Aves</taxon>
        <taxon>Neognathae</taxon>
        <taxon>Galloanserae</taxon>
        <taxon>Galliformes</taxon>
        <taxon>Phasianidae</taxon>
        <taxon>Perdicinae</taxon>
        <taxon>Bambusicola</taxon>
    </lineage>
</organism>
<dbReference type="SUPFAM" id="SSF46458">
    <property type="entry name" value="Globin-like"/>
    <property type="match status" value="1"/>
</dbReference>
<dbReference type="GO" id="GO:0019825">
    <property type="term" value="F:oxygen binding"/>
    <property type="evidence" value="ECO:0007669"/>
    <property type="project" value="InterPro"/>
</dbReference>
<proteinExistence type="inferred from homology"/>
<evidence type="ECO:0000259" key="5">
    <source>
        <dbReference type="PROSITE" id="PS52042"/>
    </source>
</evidence>
<evidence type="ECO:0000256" key="4">
    <source>
        <dbReference type="ARBA" id="ARBA00023004"/>
    </source>
</evidence>
<protein>
    <recommendedName>
        <fullName evidence="5">Globin domain-containing protein</fullName>
    </recommendedName>
</protein>
<comment type="similarity">
    <text evidence="1">Belongs to the globin family.</text>
</comment>
<dbReference type="InterPro" id="IPR009050">
    <property type="entry name" value="Globin-like_sf"/>
</dbReference>
<dbReference type="Pfam" id="PF22070">
    <property type="entry name" value="Androglobin_V"/>
    <property type="match status" value="1"/>
</dbReference>
<comment type="caution">
    <text evidence="6">The sequence shown here is derived from an EMBL/GenBank/DDBJ whole genome shotgun (WGS) entry which is preliminary data.</text>
</comment>
<dbReference type="Pfam" id="PF22068">
    <property type="entry name" value="Androglobin_II"/>
    <property type="match status" value="1"/>
</dbReference>
<dbReference type="InterPro" id="IPR054094">
    <property type="entry name" value="Androglobin_IV"/>
</dbReference>
<keyword evidence="4" id="KW-0408">Iron</keyword>
<dbReference type="InterPro" id="IPR054093">
    <property type="entry name" value="Androglobin_II"/>
</dbReference>
<dbReference type="Gene3D" id="1.10.490.10">
    <property type="entry name" value="Globins"/>
    <property type="match status" value="1"/>
</dbReference>
<feature type="domain" description="Globin" evidence="5">
    <location>
        <begin position="39"/>
        <end position="245"/>
    </location>
</feature>
<evidence type="ECO:0000256" key="3">
    <source>
        <dbReference type="ARBA" id="ARBA00022723"/>
    </source>
</evidence>
<feature type="non-terminal residue" evidence="6">
    <location>
        <position position="460"/>
    </location>
</feature>
<gene>
    <name evidence="6" type="ORF">CIB84_006574</name>
</gene>
<dbReference type="AlphaFoldDB" id="A0A2P4SZZ0"/>
<dbReference type="PROSITE" id="PS50096">
    <property type="entry name" value="IQ"/>
    <property type="match status" value="1"/>
</dbReference>
<dbReference type="Pfam" id="PF22069">
    <property type="entry name" value="Androglobin_IV"/>
    <property type="match status" value="1"/>
</dbReference>
<dbReference type="PANTHER" id="PTHR46298:SF1">
    <property type="entry name" value="ANDROGLOBIN"/>
    <property type="match status" value="1"/>
</dbReference>
<dbReference type="PANTHER" id="PTHR46298">
    <property type="entry name" value="ANDROGLOBIN"/>
    <property type="match status" value="1"/>
</dbReference>
<name>A0A2P4SZZ0_BAMTH</name>
<dbReference type="GO" id="GO:0020037">
    <property type="term" value="F:heme binding"/>
    <property type="evidence" value="ECO:0007669"/>
    <property type="project" value="InterPro"/>
</dbReference>
<dbReference type="OrthoDB" id="9374162at2759"/>
<dbReference type="PROSITE" id="PS52042">
    <property type="entry name" value="GLOBIN_CP_ADGB"/>
    <property type="match status" value="1"/>
</dbReference>
<evidence type="ECO:0000256" key="1">
    <source>
        <dbReference type="ARBA" id="ARBA00008705"/>
    </source>
</evidence>
<dbReference type="InterPro" id="IPR057249">
    <property type="entry name" value="Globin_CP_ADGB"/>
</dbReference>